<feature type="compositionally biased region" description="Basic and acidic residues" evidence="1">
    <location>
        <begin position="63"/>
        <end position="73"/>
    </location>
</feature>
<feature type="compositionally biased region" description="Acidic residues" evidence="1">
    <location>
        <begin position="51"/>
        <end position="62"/>
    </location>
</feature>
<proteinExistence type="predicted"/>
<dbReference type="EMBL" id="JAEPRD010000231">
    <property type="protein sequence ID" value="KAG2193493.1"/>
    <property type="molecule type" value="Genomic_DNA"/>
</dbReference>
<gene>
    <name evidence="2" type="ORF">INT47_005018</name>
</gene>
<accession>A0A8H7UVE6</accession>
<dbReference type="Proteomes" id="UP000603453">
    <property type="component" value="Unassembled WGS sequence"/>
</dbReference>
<name>A0A8H7UVE6_9FUNG</name>
<feature type="region of interest" description="Disordered" evidence="1">
    <location>
        <begin position="51"/>
        <end position="73"/>
    </location>
</feature>
<evidence type="ECO:0000313" key="2">
    <source>
        <dbReference type="EMBL" id="KAG2193493.1"/>
    </source>
</evidence>
<sequence length="189" mass="21056">MSIDVFMSDLNLDVKDYDETEELYVHSYQKSAVSASSVAESAMKVDDDIADDLELFPDSNDEDSNKSSDEESARIDETLEEAHTRNPHAAVTSMTRQQRSNIPDLLIHYDQYEFCSVEAGKTESNNAKQKNDSSKSLVNCKQMLLNLSYHAPSLQQDISIIGMGIGGMKLTIYELSNSKGMVCVNKKVN</sequence>
<comment type="caution">
    <text evidence="2">The sequence shown here is derived from an EMBL/GenBank/DDBJ whole genome shotgun (WGS) entry which is preliminary data.</text>
</comment>
<dbReference type="OrthoDB" id="2205645at2759"/>
<evidence type="ECO:0000256" key="1">
    <source>
        <dbReference type="SAM" id="MobiDB-lite"/>
    </source>
</evidence>
<reference evidence="2" key="1">
    <citation type="submission" date="2020-12" db="EMBL/GenBank/DDBJ databases">
        <title>Metabolic potential, ecology and presence of endohyphal bacteria is reflected in genomic diversity of Mucoromycotina.</title>
        <authorList>
            <person name="Muszewska A."/>
            <person name="Okrasinska A."/>
            <person name="Steczkiewicz K."/>
            <person name="Drgas O."/>
            <person name="Orlowska M."/>
            <person name="Perlinska-Lenart U."/>
            <person name="Aleksandrzak-Piekarczyk T."/>
            <person name="Szatraj K."/>
            <person name="Zielenkiewicz U."/>
            <person name="Pilsyk S."/>
            <person name="Malc E."/>
            <person name="Mieczkowski P."/>
            <person name="Kruszewska J.S."/>
            <person name="Biernat P."/>
            <person name="Pawlowska J."/>
        </authorList>
    </citation>
    <scope>NUCLEOTIDE SEQUENCE</scope>
    <source>
        <strain evidence="2">WA0000017839</strain>
    </source>
</reference>
<evidence type="ECO:0000313" key="3">
    <source>
        <dbReference type="Proteomes" id="UP000603453"/>
    </source>
</evidence>
<keyword evidence="3" id="KW-1185">Reference proteome</keyword>
<protein>
    <submittedName>
        <fullName evidence="2">Uncharacterized protein</fullName>
    </submittedName>
</protein>
<dbReference type="AlphaFoldDB" id="A0A8H7UVE6"/>
<organism evidence="2 3">
    <name type="scientific">Mucor saturninus</name>
    <dbReference type="NCBI Taxonomy" id="64648"/>
    <lineage>
        <taxon>Eukaryota</taxon>
        <taxon>Fungi</taxon>
        <taxon>Fungi incertae sedis</taxon>
        <taxon>Mucoromycota</taxon>
        <taxon>Mucoromycotina</taxon>
        <taxon>Mucoromycetes</taxon>
        <taxon>Mucorales</taxon>
        <taxon>Mucorineae</taxon>
        <taxon>Mucoraceae</taxon>
        <taxon>Mucor</taxon>
    </lineage>
</organism>